<comment type="caution">
    <text evidence="7">The sequence shown here is derived from an EMBL/GenBank/DDBJ whole genome shotgun (WGS) entry which is preliminary data.</text>
</comment>
<dbReference type="SUPFAM" id="SSF54211">
    <property type="entry name" value="Ribosomal protein S5 domain 2-like"/>
    <property type="match status" value="1"/>
</dbReference>
<dbReference type="Gene3D" id="2.40.30.10">
    <property type="entry name" value="Translation factors"/>
    <property type="match status" value="1"/>
</dbReference>
<accession>C9LE31</accession>
<dbReference type="InterPro" id="IPR027417">
    <property type="entry name" value="P-loop_NTPase"/>
</dbReference>
<dbReference type="InterPro" id="IPR035649">
    <property type="entry name" value="EFG_V"/>
</dbReference>
<keyword evidence="3" id="KW-0547">Nucleotide-binding</keyword>
<evidence type="ECO:0000313" key="7">
    <source>
        <dbReference type="EMBL" id="EEX72621.1"/>
    </source>
</evidence>
<name>C9LE31_9BACT</name>
<evidence type="ECO:0000256" key="4">
    <source>
        <dbReference type="ARBA" id="ARBA00023134"/>
    </source>
</evidence>
<comment type="function">
    <text evidence="5">Catalyzes the GTP-dependent ribosomal translocation step during translation elongation. During this step, the ribosome changes from the pre-translocational (PRE) to the post-translocational (POST) state as the newly formed A-site-bound peptidyl-tRNA and P-site-bound deacylated tRNA move to the P and E sites, respectively. Catalyzes the coordinated movement of the two tRNA molecules, the mRNA and conformational changes in the ribosome.</text>
</comment>
<dbReference type="FunFam" id="3.30.70.240:FF:000001">
    <property type="entry name" value="Elongation factor G"/>
    <property type="match status" value="1"/>
</dbReference>
<dbReference type="InterPro" id="IPR047872">
    <property type="entry name" value="EFG_IV"/>
</dbReference>
<dbReference type="Pfam" id="PF22042">
    <property type="entry name" value="EF-G_D2"/>
    <property type="match status" value="1"/>
</dbReference>
<keyword evidence="7" id="KW-0648">Protein biosynthesis</keyword>
<dbReference type="CDD" id="cd04170">
    <property type="entry name" value="EF-G_bact"/>
    <property type="match status" value="1"/>
</dbReference>
<dbReference type="SUPFAM" id="SSF52540">
    <property type="entry name" value="P-loop containing nucleoside triphosphate hydrolases"/>
    <property type="match status" value="1"/>
</dbReference>
<dbReference type="eggNOG" id="COG0480">
    <property type="taxonomic scope" value="Bacteria"/>
</dbReference>
<proteinExistence type="predicted"/>
<dbReference type="PANTHER" id="PTHR43261:SF6">
    <property type="entry name" value="ELONGATION FACTOR G-LIKE PROTEIN"/>
    <property type="match status" value="1"/>
</dbReference>
<dbReference type="Pfam" id="PF14492">
    <property type="entry name" value="EFG_III"/>
    <property type="match status" value="1"/>
</dbReference>
<dbReference type="GO" id="GO:0003924">
    <property type="term" value="F:GTPase activity"/>
    <property type="evidence" value="ECO:0007669"/>
    <property type="project" value="InterPro"/>
</dbReference>
<keyword evidence="4" id="KW-0342">GTP-binding</keyword>
<dbReference type="Gene3D" id="3.30.70.240">
    <property type="match status" value="1"/>
</dbReference>
<evidence type="ECO:0000256" key="3">
    <source>
        <dbReference type="ARBA" id="ARBA00022741"/>
    </source>
</evidence>
<dbReference type="InterPro" id="IPR005517">
    <property type="entry name" value="Transl_elong_EFG/EF2_IV"/>
</dbReference>
<evidence type="ECO:0000313" key="8">
    <source>
        <dbReference type="Proteomes" id="UP000003460"/>
    </source>
</evidence>
<dbReference type="PROSITE" id="PS51722">
    <property type="entry name" value="G_TR_2"/>
    <property type="match status" value="1"/>
</dbReference>
<reference evidence="7" key="1">
    <citation type="submission" date="2009-09" db="EMBL/GenBank/DDBJ databases">
        <authorList>
            <person name="Weinstock G."/>
            <person name="Sodergren E."/>
            <person name="Clifton S."/>
            <person name="Fulton L."/>
            <person name="Fulton B."/>
            <person name="Courtney L."/>
            <person name="Fronick C."/>
            <person name="Harrison M."/>
            <person name="Strong C."/>
            <person name="Farmer C."/>
            <person name="Delahaunty K."/>
            <person name="Markovic C."/>
            <person name="Hall O."/>
            <person name="Minx P."/>
            <person name="Tomlinson C."/>
            <person name="Mitreva M."/>
            <person name="Nelson J."/>
            <person name="Hou S."/>
            <person name="Wollam A."/>
            <person name="Pepin K.H."/>
            <person name="Johnson M."/>
            <person name="Bhonagiri V."/>
            <person name="Nash W.E."/>
            <person name="Warren W."/>
            <person name="Chinwalla A."/>
            <person name="Mardis E.R."/>
            <person name="Wilson R.K."/>
        </authorList>
    </citation>
    <scope>NUCLEOTIDE SEQUENCE [LARGE SCALE GENOMIC DNA]</scope>
    <source>
        <strain evidence="7">ATCC 51259</strain>
    </source>
</reference>
<dbReference type="Pfam" id="PF03764">
    <property type="entry name" value="EFG_IV"/>
    <property type="match status" value="2"/>
</dbReference>
<evidence type="ECO:0000256" key="5">
    <source>
        <dbReference type="ARBA" id="ARBA00024731"/>
    </source>
</evidence>
<dbReference type="STRING" id="626522.GCWU000325_00455"/>
<dbReference type="SUPFAM" id="SSF54980">
    <property type="entry name" value="EF-G C-terminal domain-like"/>
    <property type="match status" value="2"/>
</dbReference>
<protein>
    <recommendedName>
        <fullName evidence="2">Elongation factor G</fullName>
    </recommendedName>
    <alternativeName>
        <fullName evidence="1">Tetracycline resistance protein TetQ</fullName>
    </alternativeName>
</protein>
<dbReference type="CDD" id="cd03713">
    <property type="entry name" value="EFG_mtEFG_C"/>
    <property type="match status" value="1"/>
</dbReference>
<dbReference type="PRINTS" id="PR00315">
    <property type="entry name" value="ELONGATNFCT"/>
</dbReference>
<evidence type="ECO:0000256" key="2">
    <source>
        <dbReference type="ARBA" id="ARBA00017872"/>
    </source>
</evidence>
<dbReference type="RefSeq" id="WP_006254228.1">
    <property type="nucleotide sequence ID" value="NZ_GG700642.1"/>
</dbReference>
<organism evidence="7 8">
    <name type="scientific">Alloprevotella tannerae ATCC 51259</name>
    <dbReference type="NCBI Taxonomy" id="626522"/>
    <lineage>
        <taxon>Bacteria</taxon>
        <taxon>Pseudomonadati</taxon>
        <taxon>Bacteroidota</taxon>
        <taxon>Bacteroidia</taxon>
        <taxon>Bacteroidales</taxon>
        <taxon>Prevotellaceae</taxon>
        <taxon>Alloprevotella</taxon>
    </lineage>
</organism>
<dbReference type="GO" id="GO:0005525">
    <property type="term" value="F:GTP binding"/>
    <property type="evidence" value="ECO:0007669"/>
    <property type="project" value="UniProtKB-KW"/>
</dbReference>
<dbReference type="EMBL" id="ACIJ02000011">
    <property type="protein sequence ID" value="EEX72621.1"/>
    <property type="molecule type" value="Genomic_DNA"/>
</dbReference>
<dbReference type="PANTHER" id="PTHR43261">
    <property type="entry name" value="TRANSLATION ELONGATION FACTOR G-RELATED"/>
    <property type="match status" value="1"/>
</dbReference>
<dbReference type="NCBIfam" id="TIGR00231">
    <property type="entry name" value="small_GTP"/>
    <property type="match status" value="1"/>
</dbReference>
<dbReference type="GO" id="GO:0032790">
    <property type="term" value="P:ribosome disassembly"/>
    <property type="evidence" value="ECO:0007669"/>
    <property type="project" value="TreeGrafter"/>
</dbReference>
<dbReference type="SMART" id="SM00889">
    <property type="entry name" value="EFG_IV"/>
    <property type="match status" value="1"/>
</dbReference>
<dbReference type="Gene3D" id="3.40.50.300">
    <property type="entry name" value="P-loop containing nucleotide triphosphate hydrolases"/>
    <property type="match status" value="1"/>
</dbReference>
<dbReference type="Proteomes" id="UP000003460">
    <property type="component" value="Unassembled WGS sequence"/>
</dbReference>
<evidence type="ECO:0000256" key="1">
    <source>
        <dbReference type="ARBA" id="ARBA00013902"/>
    </source>
</evidence>
<dbReference type="GeneID" id="84575709"/>
<dbReference type="AlphaFoldDB" id="C9LE31"/>
<dbReference type="InterPro" id="IPR000640">
    <property type="entry name" value="EFG_V-like"/>
</dbReference>
<dbReference type="Pfam" id="PF00009">
    <property type="entry name" value="GTP_EFTU"/>
    <property type="match status" value="1"/>
</dbReference>
<dbReference type="HOGENOM" id="CLU_002794_4_2_10"/>
<dbReference type="SMART" id="SM00838">
    <property type="entry name" value="EFG_C"/>
    <property type="match status" value="1"/>
</dbReference>
<dbReference type="Gene3D" id="3.30.70.870">
    <property type="entry name" value="Elongation Factor G (Translational Gtpase), domain 3"/>
    <property type="match status" value="1"/>
</dbReference>
<dbReference type="Gene3D" id="3.30.230.10">
    <property type="match status" value="1"/>
</dbReference>
<evidence type="ECO:0000259" key="6">
    <source>
        <dbReference type="PROSITE" id="PS51722"/>
    </source>
</evidence>
<sequence length="718" mass="80587">MKVYGTHNIKNIALLGNDGSGKTTLTEALLFESGQIARRGRITMKNTVSDYFPVEQDYGYSVFSTVFHVEWNEKKLNIIDCPGSDDFVGAALTALNVTDTALLLINGQYGPEVGTQNHFRYTEKLNKPVIFLVNQLDDEKCDYNNIIEQLQTIYGAKAIPVQYPVKTGPDFNSVIDVILMKKLTWGPEGGRPTIEDIPAEEQERAMELHKALVEAAAENDEALMEKFFEEEHLTEDEMREGIRKGMVTRSIFPIFCVCASKNMGVGRLMEFLGNVVPFVDEMPPVHCTRGEEVPVDADGPTSLYFFKTGIEPHIGEVQYFKVMSGKVREGDDLSNADRGSKERMAQLFVASGANREKVEELVAGDIGCTVKLKDVRTGNTLNDKDCDYRFNWIKYPEPKYTRAIKAVNEADTEKMMAALTRMRQEDPTWVIEQSKELRQTLVHGQGEFHLRTLKWRLENNDKIAVEFIEPKIPYRETITKAARADYRHKKQSGGAGQFGEVHLIVEPYSDGMPDPTVYKFDGQEIRVNVRNKEEIPLEWGGKLVFINSVVGGAIDARFMPAILKGIMSRMEQGPLTGSYARDVRVIVYDGKMHPVDSNELSFMLAGRNAFSMAFKNANPKLLEPIYDVEVFTPADKMGDVMSDLQGRRGMIVGMSSENGYEKLQAKVPLNELSTYSTTLSSLTGGRAGFIMKFASYELMPGELQKKLTEEFAAAQEEN</sequence>
<dbReference type="InterPro" id="IPR000795">
    <property type="entry name" value="T_Tr_GTP-bd_dom"/>
</dbReference>
<dbReference type="Pfam" id="PF00679">
    <property type="entry name" value="EFG_C"/>
    <property type="match status" value="1"/>
</dbReference>
<dbReference type="GO" id="GO:0003746">
    <property type="term" value="F:translation elongation factor activity"/>
    <property type="evidence" value="ECO:0007669"/>
    <property type="project" value="UniProtKB-KW"/>
</dbReference>
<keyword evidence="7" id="KW-0251">Elongation factor</keyword>
<gene>
    <name evidence="7" type="ORF">GCWU000325_00455</name>
</gene>
<feature type="domain" description="Tr-type G" evidence="6">
    <location>
        <begin position="7"/>
        <end position="285"/>
    </location>
</feature>
<dbReference type="InterPro" id="IPR041095">
    <property type="entry name" value="EFG_II"/>
</dbReference>
<keyword evidence="8" id="KW-1185">Reference proteome</keyword>
<dbReference type="InterPro" id="IPR005225">
    <property type="entry name" value="Small_GTP-bd"/>
</dbReference>
<dbReference type="NCBIfam" id="NF009381">
    <property type="entry name" value="PRK12740.1-5"/>
    <property type="match status" value="1"/>
</dbReference>
<dbReference type="SUPFAM" id="SSF50447">
    <property type="entry name" value="Translation proteins"/>
    <property type="match status" value="1"/>
</dbReference>
<dbReference type="InterPro" id="IPR009000">
    <property type="entry name" value="Transl_B-barrel_sf"/>
</dbReference>
<dbReference type="InterPro" id="IPR020568">
    <property type="entry name" value="Ribosomal_Su5_D2-typ_SF"/>
</dbReference>
<dbReference type="InterPro" id="IPR035647">
    <property type="entry name" value="EFG_III/V"/>
</dbReference>
<dbReference type="InterPro" id="IPR053905">
    <property type="entry name" value="EF-G-like_DII"/>
</dbReference>
<dbReference type="CDD" id="cd01434">
    <property type="entry name" value="EFG_mtEFG1_IV"/>
    <property type="match status" value="1"/>
</dbReference>
<dbReference type="InterPro" id="IPR014721">
    <property type="entry name" value="Ribsml_uS5_D2-typ_fold_subgr"/>
</dbReference>
<dbReference type="OrthoDB" id="9801591at2"/>